<comment type="similarity">
    <text evidence="1">Belongs to the iron/ascorbate-dependent oxidoreductase family.</text>
</comment>
<gene>
    <name evidence="4" type="ORF">CLO192961_LOCUS179607</name>
</gene>
<dbReference type="Proteomes" id="UP000766486">
    <property type="component" value="Unassembled WGS sequence"/>
</dbReference>
<organism evidence="4 5">
    <name type="scientific">Bionectria ochroleuca</name>
    <name type="common">Gliocladium roseum</name>
    <dbReference type="NCBI Taxonomy" id="29856"/>
    <lineage>
        <taxon>Eukaryota</taxon>
        <taxon>Fungi</taxon>
        <taxon>Dikarya</taxon>
        <taxon>Ascomycota</taxon>
        <taxon>Pezizomycotina</taxon>
        <taxon>Sordariomycetes</taxon>
        <taxon>Hypocreomycetidae</taxon>
        <taxon>Hypocreales</taxon>
        <taxon>Bionectriaceae</taxon>
        <taxon>Clonostachys</taxon>
    </lineage>
</organism>
<protein>
    <recommendedName>
        <fullName evidence="6">Fe2OG dioxygenase domain-containing protein</fullName>
    </recommendedName>
</protein>
<sequence>MSDATLPPIPKWIPAPVTQEKLDYIELSNLDLADFDNPESRKKLARQFYEAFTQEGFVTLSGHGISKETWDQQMDLCNATMTMDPKAKVSFEAGGLGFHKEVSQSPASFELAKHSTSQIDFYNMLYQDTKADRQHPPHLIPYLDETRKVMLHVRDDIQRKLFILLAMCLEMPVDHLMATHAPGQSSSEYYRYMSYAPLTPEATAKARGLFMPAHADWGTFSILFSQPVAALQILHKSGVFKWVEYKPYTLIVNVGQALELLTGGLFPATIHRVVTPPKDQVNCLRVGIYYFSRPNDDYRLFPFPHSPVLKRLGKDKPLDRNVIYNTVEFLEAKKHGYLKPELDFDKPKDKDLHDDPFRQGDRFAVTEKVLASITEISA</sequence>
<proteinExistence type="inferred from homology"/>
<evidence type="ECO:0000313" key="4">
    <source>
        <dbReference type="EMBL" id="VUC26108.1"/>
    </source>
</evidence>
<dbReference type="Pfam" id="PF14226">
    <property type="entry name" value="DIOX_N"/>
    <property type="match status" value="1"/>
</dbReference>
<dbReference type="InterPro" id="IPR044861">
    <property type="entry name" value="IPNS-like_FE2OG_OXY"/>
</dbReference>
<name>A0ABY6U5S2_BIOOC</name>
<reference evidence="4 5" key="1">
    <citation type="submission" date="2019-06" db="EMBL/GenBank/DDBJ databases">
        <authorList>
            <person name="Broberg M."/>
        </authorList>
    </citation>
    <scope>NUCLEOTIDE SEQUENCE [LARGE SCALE GENOMIC DNA]</scope>
</reference>
<dbReference type="Pfam" id="PF03171">
    <property type="entry name" value="2OG-FeII_Oxy"/>
    <property type="match status" value="1"/>
</dbReference>
<dbReference type="InterPro" id="IPR050231">
    <property type="entry name" value="Iron_ascorbate_oxido_reductase"/>
</dbReference>
<comment type="caution">
    <text evidence="4">The sequence shown here is derived from an EMBL/GenBank/DDBJ whole genome shotgun (WGS) entry which is preliminary data.</text>
</comment>
<dbReference type="PANTHER" id="PTHR47990">
    <property type="entry name" value="2-OXOGLUTARATE (2OG) AND FE(II)-DEPENDENT OXYGENASE SUPERFAMILY PROTEIN-RELATED"/>
    <property type="match status" value="1"/>
</dbReference>
<keyword evidence="5" id="KW-1185">Reference proteome</keyword>
<dbReference type="InterPro" id="IPR026992">
    <property type="entry name" value="DIOX_N"/>
</dbReference>
<dbReference type="EMBL" id="CABFNS010000742">
    <property type="protein sequence ID" value="VUC26108.1"/>
    <property type="molecule type" value="Genomic_DNA"/>
</dbReference>
<accession>A0ABY6U5S2</accession>
<dbReference type="PRINTS" id="PR00682">
    <property type="entry name" value="IPNSYNTHASE"/>
</dbReference>
<feature type="domain" description="Isopenicillin N synthase-like Fe(2+) 2OG dioxygenase" evidence="2">
    <location>
        <begin position="209"/>
        <end position="294"/>
    </location>
</feature>
<evidence type="ECO:0008006" key="6">
    <source>
        <dbReference type="Google" id="ProtNLM"/>
    </source>
</evidence>
<evidence type="ECO:0000313" key="5">
    <source>
        <dbReference type="Proteomes" id="UP000766486"/>
    </source>
</evidence>
<dbReference type="InterPro" id="IPR027443">
    <property type="entry name" value="IPNS-like_sf"/>
</dbReference>
<evidence type="ECO:0000259" key="3">
    <source>
        <dbReference type="Pfam" id="PF14226"/>
    </source>
</evidence>
<dbReference type="SUPFAM" id="SSF51197">
    <property type="entry name" value="Clavaminate synthase-like"/>
    <property type="match status" value="1"/>
</dbReference>
<dbReference type="Gene3D" id="2.60.120.330">
    <property type="entry name" value="B-lactam Antibiotic, Isopenicillin N Synthase, Chain"/>
    <property type="match status" value="1"/>
</dbReference>
<evidence type="ECO:0000259" key="2">
    <source>
        <dbReference type="Pfam" id="PF03171"/>
    </source>
</evidence>
<feature type="domain" description="Non-haem dioxygenase N-terminal" evidence="3">
    <location>
        <begin position="30"/>
        <end position="138"/>
    </location>
</feature>
<evidence type="ECO:0000256" key="1">
    <source>
        <dbReference type="ARBA" id="ARBA00008056"/>
    </source>
</evidence>